<evidence type="ECO:0000259" key="8">
    <source>
        <dbReference type="PROSITE" id="PS00716"/>
    </source>
</evidence>
<dbReference type="FunFam" id="1.10.601.10:FF:000001">
    <property type="entry name" value="RNA polymerase sigma factor SigA"/>
    <property type="match status" value="1"/>
</dbReference>
<keyword evidence="2 5" id="KW-0731">Sigma factor</keyword>
<dbReference type="GO" id="GO:0005737">
    <property type="term" value="C:cytoplasm"/>
    <property type="evidence" value="ECO:0007669"/>
    <property type="project" value="UniProtKB-SubCell"/>
</dbReference>
<dbReference type="Pfam" id="PF00140">
    <property type="entry name" value="Sigma70_r1_2"/>
    <property type="match status" value="1"/>
</dbReference>
<evidence type="ECO:0000259" key="7">
    <source>
        <dbReference type="PROSITE" id="PS00715"/>
    </source>
</evidence>
<dbReference type="Pfam" id="PF04545">
    <property type="entry name" value="Sigma70_r4"/>
    <property type="match status" value="1"/>
</dbReference>
<proteinExistence type="inferred from homology"/>
<dbReference type="GO" id="GO:0003677">
    <property type="term" value="F:DNA binding"/>
    <property type="evidence" value="ECO:0007669"/>
    <property type="project" value="UniProtKB-UniRule"/>
</dbReference>
<comment type="subunit">
    <text evidence="5">Interacts transiently with the RNA polymerase catalytic core.</text>
</comment>
<dbReference type="InterPro" id="IPR013324">
    <property type="entry name" value="RNA_pol_sigma_r3/r4-like"/>
</dbReference>
<dbReference type="SUPFAM" id="SSF88659">
    <property type="entry name" value="Sigma3 and sigma4 domains of RNA polymerase sigma factors"/>
    <property type="match status" value="2"/>
</dbReference>
<feature type="region of interest" description="Sigma-70 factor domain-4" evidence="5">
    <location>
        <begin position="437"/>
        <end position="490"/>
    </location>
</feature>
<dbReference type="InterPro" id="IPR014284">
    <property type="entry name" value="RNA_pol_sigma-70_dom"/>
</dbReference>
<dbReference type="Pfam" id="PF04542">
    <property type="entry name" value="Sigma70_r2"/>
    <property type="match status" value="1"/>
</dbReference>
<feature type="DNA-binding region" description="H-T-H motif" evidence="5">
    <location>
        <begin position="463"/>
        <end position="482"/>
    </location>
</feature>
<feature type="region of interest" description="Disordered" evidence="6">
    <location>
        <begin position="47"/>
        <end position="86"/>
    </location>
</feature>
<dbReference type="PROSITE" id="PS00715">
    <property type="entry name" value="SIGMA70_1"/>
    <property type="match status" value="1"/>
</dbReference>
<protein>
    <recommendedName>
        <fullName evidence="5">RNA polymerase sigma factor SigA</fullName>
    </recommendedName>
</protein>
<dbReference type="HOGENOM" id="CLU_014793_3_3_7"/>
<dbReference type="NCBIfam" id="TIGR02937">
    <property type="entry name" value="sigma70-ECF"/>
    <property type="match status" value="1"/>
</dbReference>
<dbReference type="Pfam" id="PF04539">
    <property type="entry name" value="Sigma70_r3"/>
    <property type="match status" value="1"/>
</dbReference>
<dbReference type="CDD" id="cd06171">
    <property type="entry name" value="Sigma70_r4"/>
    <property type="match status" value="1"/>
</dbReference>
<keyword evidence="10" id="KW-1185">Reference proteome</keyword>
<evidence type="ECO:0000256" key="6">
    <source>
        <dbReference type="SAM" id="MobiDB-lite"/>
    </source>
</evidence>
<dbReference type="Proteomes" id="UP000019140">
    <property type="component" value="Unassembled WGS sequence"/>
</dbReference>
<reference evidence="9 10" key="1">
    <citation type="journal article" date="2014" name="Nature">
        <title>An environmental bacterial taxon with a large and distinct metabolic repertoire.</title>
        <authorList>
            <person name="Wilson M.C."/>
            <person name="Mori T."/>
            <person name="Ruckert C."/>
            <person name="Uria A.R."/>
            <person name="Helf M.J."/>
            <person name="Takada K."/>
            <person name="Gernert C."/>
            <person name="Steffens U.A."/>
            <person name="Heycke N."/>
            <person name="Schmitt S."/>
            <person name="Rinke C."/>
            <person name="Helfrich E.J."/>
            <person name="Brachmann A.O."/>
            <person name="Gurgui C."/>
            <person name="Wakimoto T."/>
            <person name="Kracht M."/>
            <person name="Crusemann M."/>
            <person name="Hentschel U."/>
            <person name="Abe I."/>
            <person name="Matsunaga S."/>
            <person name="Kalinowski J."/>
            <person name="Takeyama H."/>
            <person name="Piel J."/>
        </authorList>
    </citation>
    <scope>NUCLEOTIDE SEQUENCE [LARGE SCALE GENOMIC DNA]</scope>
    <source>
        <strain evidence="10">TSY2</strain>
    </source>
</reference>
<dbReference type="PROSITE" id="PS00716">
    <property type="entry name" value="SIGMA70_2"/>
    <property type="match status" value="1"/>
</dbReference>
<keyword evidence="4 5" id="KW-0804">Transcription</keyword>
<feature type="region of interest" description="Sigma-70 factor domain-2" evidence="5">
    <location>
        <begin position="270"/>
        <end position="340"/>
    </location>
</feature>
<keyword evidence="5" id="KW-0963">Cytoplasm</keyword>
<evidence type="ECO:0000256" key="2">
    <source>
        <dbReference type="ARBA" id="ARBA00023082"/>
    </source>
</evidence>
<dbReference type="InterPro" id="IPR009042">
    <property type="entry name" value="RNA_pol_sigma70_r1_2"/>
</dbReference>
<dbReference type="Gene3D" id="1.10.10.10">
    <property type="entry name" value="Winged helix-like DNA-binding domain superfamily/Winged helix DNA-binding domain"/>
    <property type="match status" value="2"/>
</dbReference>
<feature type="short sequence motif" description="Interaction with polymerase core subunit RpoC" evidence="5">
    <location>
        <begin position="294"/>
        <end position="297"/>
    </location>
</feature>
<evidence type="ECO:0000256" key="4">
    <source>
        <dbReference type="ARBA" id="ARBA00023163"/>
    </source>
</evidence>
<gene>
    <name evidence="5" type="primary">sigA</name>
    <name evidence="9" type="ORF">ETSY2_18920</name>
</gene>
<dbReference type="AlphaFoldDB" id="W4M7F1"/>
<dbReference type="InterPro" id="IPR036388">
    <property type="entry name" value="WH-like_DNA-bd_sf"/>
</dbReference>
<evidence type="ECO:0000313" key="10">
    <source>
        <dbReference type="Proteomes" id="UP000019140"/>
    </source>
</evidence>
<dbReference type="InterPro" id="IPR007624">
    <property type="entry name" value="RNA_pol_sigma70_r3"/>
</dbReference>
<feature type="domain" description="RNA polymerase sigma-70" evidence="8">
    <location>
        <begin position="462"/>
        <end position="488"/>
    </location>
</feature>
<comment type="function">
    <text evidence="5">Sigma factors are initiation factors that promote the attachment of RNA polymerase to specific initiation sites and are then released. This sigma factor is the primary sigma factor during exponential growth.</text>
</comment>
<dbReference type="InterPro" id="IPR007627">
    <property type="entry name" value="RNA_pol_sigma70_r2"/>
</dbReference>
<dbReference type="GO" id="GO:0016987">
    <property type="term" value="F:sigma factor activity"/>
    <property type="evidence" value="ECO:0007669"/>
    <property type="project" value="UniProtKB-UniRule"/>
</dbReference>
<dbReference type="HAMAP" id="MF_00963">
    <property type="entry name" value="Sigma70_RpoD_SigA"/>
    <property type="match status" value="1"/>
</dbReference>
<comment type="similarity">
    <text evidence="5">Belongs to the sigma-70 factor family. RpoD/SigA subfamily.</text>
</comment>
<dbReference type="PANTHER" id="PTHR30603:SF60">
    <property type="entry name" value="RNA POLYMERASE SIGMA FACTOR RPOD"/>
    <property type="match status" value="1"/>
</dbReference>
<dbReference type="GO" id="GO:0006352">
    <property type="term" value="P:DNA-templated transcription initiation"/>
    <property type="evidence" value="ECO:0007669"/>
    <property type="project" value="UniProtKB-UniRule"/>
</dbReference>
<comment type="caution">
    <text evidence="9">The sequence shown here is derived from an EMBL/GenBank/DDBJ whole genome shotgun (WGS) entry which is preliminary data.</text>
</comment>
<evidence type="ECO:0000256" key="5">
    <source>
        <dbReference type="HAMAP-Rule" id="MF_00963"/>
    </source>
</evidence>
<keyword evidence="1 5" id="KW-0805">Transcription regulation</keyword>
<dbReference type="SUPFAM" id="SSF88946">
    <property type="entry name" value="Sigma2 domain of RNA polymerase sigma factors"/>
    <property type="match status" value="1"/>
</dbReference>
<feature type="region of interest" description="Disordered" evidence="6">
    <location>
        <begin position="1"/>
        <end position="29"/>
    </location>
</feature>
<dbReference type="PATRIC" id="fig|1429439.4.peg.3207"/>
<dbReference type="PRINTS" id="PR00046">
    <property type="entry name" value="SIGMA70FCT"/>
</dbReference>
<dbReference type="EMBL" id="AZHX01000778">
    <property type="protein sequence ID" value="ETX06140.1"/>
    <property type="molecule type" value="Genomic_DNA"/>
</dbReference>
<keyword evidence="3 5" id="KW-0238">DNA-binding</keyword>
<dbReference type="Gene3D" id="1.10.601.10">
    <property type="entry name" value="RNA Polymerase Primary Sigma Factor"/>
    <property type="match status" value="2"/>
</dbReference>
<organism evidence="9 10">
    <name type="scientific">Candidatus Entotheonella gemina</name>
    <dbReference type="NCBI Taxonomy" id="1429439"/>
    <lineage>
        <taxon>Bacteria</taxon>
        <taxon>Pseudomonadati</taxon>
        <taxon>Nitrospinota/Tectimicrobiota group</taxon>
        <taxon>Candidatus Tectimicrobiota</taxon>
        <taxon>Candidatus Entotheonellia</taxon>
        <taxon>Candidatus Entotheonellales</taxon>
        <taxon>Candidatus Entotheonellaceae</taxon>
        <taxon>Candidatus Entotheonella</taxon>
    </lineage>
</organism>
<comment type="caution">
    <text evidence="5">Lacks conserved residue(s) required for the propagation of feature annotation.</text>
</comment>
<dbReference type="PANTHER" id="PTHR30603">
    <property type="entry name" value="RNA POLYMERASE SIGMA FACTOR RPO"/>
    <property type="match status" value="1"/>
</dbReference>
<evidence type="ECO:0000313" key="9">
    <source>
        <dbReference type="EMBL" id="ETX06140.1"/>
    </source>
</evidence>
<dbReference type="InterPro" id="IPR007630">
    <property type="entry name" value="RNA_pol_sigma70_r4"/>
</dbReference>
<accession>W4M7F1</accession>
<dbReference type="InterPro" id="IPR000943">
    <property type="entry name" value="RNA_pol_sigma70"/>
</dbReference>
<sequence length="503" mass="56958">MNDKSRHSHTQNMTEADERGFSQTLPLDELDVVDATEDVDEEEDLFALFETKELEDDAPLEEAEEDVEEGTASGPSEPEPSYEDKTDEPVLVYFQEIRSVPLLDRDGEVEIAKRIEQAERDRLISALRGPTLLRTLGGMRSRLQTGELMLAELVDLPDVPEVDDEAHTAQLQAALSAFIQHVCPEGQTSVVRARSVLPDTAEAFVDRLKGLGFKLSLLQDAVDDARARFHAGLSDAKDALETFEEYEELRCLFENLIPIEERLKQAKKEMVEANLRLVVSIAKKYINRGLSFLDLIQEGNIGLMRAVDKFDYHRGFKFSTYASWWIRQAITRAIAEQGKTIRIPVHMIEILNKVVRSSQTLMVELGRKPLPEEIAKDTGLHVEKVKNTLNVAKRTVSLENHIGEGDTELGALIEDKKSTSPLEAVINRDLRDKIHKMLNTLSPKEERILRMRFGLGDETPHTLEEVGQIFGVSRERIRQIEAQALRKLKHPSRSNNLRSFVDH</sequence>
<feature type="compositionally biased region" description="Acidic residues" evidence="6">
    <location>
        <begin position="53"/>
        <end position="69"/>
    </location>
</feature>
<dbReference type="InterPro" id="IPR050239">
    <property type="entry name" value="Sigma-70_RNA_pol_init_factors"/>
</dbReference>
<comment type="subcellular location">
    <subcellularLocation>
        <location evidence="5">Cytoplasm</location>
    </subcellularLocation>
</comment>
<evidence type="ECO:0000256" key="1">
    <source>
        <dbReference type="ARBA" id="ARBA00023015"/>
    </source>
</evidence>
<dbReference type="InterPro" id="IPR028630">
    <property type="entry name" value="Sigma70_RpoD"/>
</dbReference>
<name>W4M7F1_9BACT</name>
<dbReference type="InterPro" id="IPR013325">
    <property type="entry name" value="RNA_pol_sigma_r2"/>
</dbReference>
<evidence type="ECO:0000256" key="3">
    <source>
        <dbReference type="ARBA" id="ARBA00023125"/>
    </source>
</evidence>
<feature type="domain" description="RNA polymerase sigma-70" evidence="7">
    <location>
        <begin position="294"/>
        <end position="307"/>
    </location>
</feature>